<organism evidence="1 2">
    <name type="scientific">Daubentonia madagascariensis</name>
    <name type="common">Aye-aye</name>
    <name type="synonym">Sciurus madagascariensis</name>
    <dbReference type="NCBI Taxonomy" id="31869"/>
    <lineage>
        <taxon>Eukaryota</taxon>
        <taxon>Metazoa</taxon>
        <taxon>Chordata</taxon>
        <taxon>Craniata</taxon>
        <taxon>Vertebrata</taxon>
        <taxon>Euteleostomi</taxon>
        <taxon>Mammalia</taxon>
        <taxon>Eutheria</taxon>
        <taxon>Euarchontoglires</taxon>
        <taxon>Primates</taxon>
        <taxon>Strepsirrhini</taxon>
        <taxon>Chiromyiformes</taxon>
        <taxon>Daubentoniidae</taxon>
        <taxon>Daubentonia</taxon>
    </lineage>
</organism>
<dbReference type="EMBL" id="JBFSEQ010000003">
    <property type="protein sequence ID" value="KAL2781432.1"/>
    <property type="molecule type" value="Genomic_DNA"/>
</dbReference>
<evidence type="ECO:0000313" key="1">
    <source>
        <dbReference type="EMBL" id="KAL2781432.1"/>
    </source>
</evidence>
<feature type="non-terminal residue" evidence="1">
    <location>
        <position position="1"/>
    </location>
</feature>
<comment type="caution">
    <text evidence="1">The sequence shown here is derived from an EMBL/GenBank/DDBJ whole genome shotgun (WGS) entry which is preliminary data.</text>
</comment>
<dbReference type="AlphaFoldDB" id="A0ABD2EQT5"/>
<keyword evidence="2" id="KW-1185">Reference proteome</keyword>
<name>A0ABD2EQT5_DAUMA</name>
<evidence type="ECO:0000313" key="2">
    <source>
        <dbReference type="Proteomes" id="UP001610411"/>
    </source>
</evidence>
<dbReference type="Proteomes" id="UP001610411">
    <property type="component" value="Unassembled WGS sequence"/>
</dbReference>
<feature type="non-terminal residue" evidence="1">
    <location>
        <position position="27"/>
    </location>
</feature>
<proteinExistence type="predicted"/>
<protein>
    <submittedName>
        <fullName evidence="1">Uncharacterized protein</fullName>
    </submittedName>
</protein>
<sequence length="27" mass="3257">WRTHSLKICSQTCLQYRLKLHKQRGTA</sequence>
<reference evidence="1 2" key="1">
    <citation type="journal article" date="2024" name="G3 (Bethesda)">
        <title>A hybrid genome assembly of the endangered aye-aye (Daubentonia madagascariensis).</title>
        <authorList>
            <person name="Versoza C.J."/>
            <person name="Pfeifer S.P."/>
        </authorList>
    </citation>
    <scope>NUCLEOTIDE SEQUENCE [LARGE SCALE GENOMIC DNA]</scope>
    <source>
        <strain evidence="1">6821</strain>
    </source>
</reference>
<accession>A0ABD2EQT5</accession>
<gene>
    <name evidence="1" type="ORF">WCI35_010082</name>
</gene>